<accession>A0A7J9BCR2</accession>
<sequence length="101" mass="11258">MVVMTMDIAVDAPTKVVLSWKDRLIGKGIVGSRKSINPNGLEDNDDFELLEGDLTRSIVNRILSIEFSDRVHQLLIKDMDTMMVLKLLGQKIGYVALKSSP</sequence>
<dbReference type="AlphaFoldDB" id="A0A7J9BCR2"/>
<name>A0A7J9BCR2_GOSGO</name>
<dbReference type="Proteomes" id="UP000593579">
    <property type="component" value="Unassembled WGS sequence"/>
</dbReference>
<proteinExistence type="predicted"/>
<evidence type="ECO:0000313" key="2">
    <source>
        <dbReference type="Proteomes" id="UP000593579"/>
    </source>
</evidence>
<dbReference type="OrthoDB" id="1001466at2759"/>
<organism evidence="1 2">
    <name type="scientific">Gossypium gossypioides</name>
    <name type="common">Mexican cotton</name>
    <name type="synonym">Selera gossypioides</name>
    <dbReference type="NCBI Taxonomy" id="34282"/>
    <lineage>
        <taxon>Eukaryota</taxon>
        <taxon>Viridiplantae</taxon>
        <taxon>Streptophyta</taxon>
        <taxon>Embryophyta</taxon>
        <taxon>Tracheophyta</taxon>
        <taxon>Spermatophyta</taxon>
        <taxon>Magnoliopsida</taxon>
        <taxon>eudicotyledons</taxon>
        <taxon>Gunneridae</taxon>
        <taxon>Pentapetalae</taxon>
        <taxon>rosids</taxon>
        <taxon>malvids</taxon>
        <taxon>Malvales</taxon>
        <taxon>Malvaceae</taxon>
        <taxon>Malvoideae</taxon>
        <taxon>Gossypium</taxon>
    </lineage>
</organism>
<comment type="caution">
    <text evidence="1">The sequence shown here is derived from an EMBL/GenBank/DDBJ whole genome shotgun (WGS) entry which is preliminary data.</text>
</comment>
<dbReference type="EMBL" id="JABEZY010000002">
    <property type="protein sequence ID" value="MBA0734115.1"/>
    <property type="molecule type" value="Genomic_DNA"/>
</dbReference>
<protein>
    <submittedName>
        <fullName evidence="1">Uncharacterized protein</fullName>
    </submittedName>
</protein>
<gene>
    <name evidence="1" type="ORF">Gogos_018060</name>
</gene>
<keyword evidence="2" id="KW-1185">Reference proteome</keyword>
<reference evidence="1 2" key="1">
    <citation type="journal article" date="2019" name="Genome Biol. Evol.">
        <title>Insights into the evolution of the New World diploid cottons (Gossypium, subgenus Houzingenia) based on genome sequencing.</title>
        <authorList>
            <person name="Grover C.E."/>
            <person name="Arick M.A. 2nd"/>
            <person name="Thrash A."/>
            <person name="Conover J.L."/>
            <person name="Sanders W.S."/>
            <person name="Peterson D.G."/>
            <person name="Frelichowski J.E."/>
            <person name="Scheffler J.A."/>
            <person name="Scheffler B.E."/>
            <person name="Wendel J.F."/>
        </authorList>
    </citation>
    <scope>NUCLEOTIDE SEQUENCE [LARGE SCALE GENOMIC DNA]</scope>
    <source>
        <strain evidence="1">5</strain>
        <tissue evidence="1">Leaf</tissue>
    </source>
</reference>
<evidence type="ECO:0000313" key="1">
    <source>
        <dbReference type="EMBL" id="MBA0734115.1"/>
    </source>
</evidence>